<name>A0ABS9KS00_9BACT</name>
<keyword evidence="1" id="KW-1133">Transmembrane helix</keyword>
<feature type="transmembrane region" description="Helical" evidence="1">
    <location>
        <begin position="71"/>
        <end position="88"/>
    </location>
</feature>
<evidence type="ECO:0000256" key="1">
    <source>
        <dbReference type="SAM" id="Phobius"/>
    </source>
</evidence>
<keyword evidence="1" id="KW-0472">Membrane</keyword>
<protein>
    <submittedName>
        <fullName evidence="2">Uncharacterized protein</fullName>
    </submittedName>
</protein>
<keyword evidence="3" id="KW-1185">Reference proteome</keyword>
<feature type="transmembrane region" description="Helical" evidence="1">
    <location>
        <begin position="42"/>
        <end position="65"/>
    </location>
</feature>
<gene>
    <name evidence="2" type="ORF">LZZ85_12425</name>
</gene>
<dbReference type="EMBL" id="JAKLTR010000007">
    <property type="protein sequence ID" value="MCG2615096.1"/>
    <property type="molecule type" value="Genomic_DNA"/>
</dbReference>
<evidence type="ECO:0000313" key="3">
    <source>
        <dbReference type="Proteomes" id="UP001165367"/>
    </source>
</evidence>
<organism evidence="2 3">
    <name type="scientific">Terrimonas ginsenosidimutans</name>
    <dbReference type="NCBI Taxonomy" id="2908004"/>
    <lineage>
        <taxon>Bacteria</taxon>
        <taxon>Pseudomonadati</taxon>
        <taxon>Bacteroidota</taxon>
        <taxon>Chitinophagia</taxon>
        <taxon>Chitinophagales</taxon>
        <taxon>Chitinophagaceae</taxon>
        <taxon>Terrimonas</taxon>
    </lineage>
</organism>
<keyword evidence="1" id="KW-0812">Transmembrane</keyword>
<accession>A0ABS9KS00</accession>
<sequence length="118" mass="12951">MNTNTIPTLVHRRSIPGSRFYSINDLKLWIRKNTAAWEYNRIGIASTGIFLNVTFAAVMIILAGASGGAPVIFGTGIFFAFFANALILAQVKMHWIFAVLAISFLVNVSIAIYLTTLL</sequence>
<dbReference type="RefSeq" id="WP_237872133.1">
    <property type="nucleotide sequence ID" value="NZ_JAKLTR010000007.1"/>
</dbReference>
<feature type="transmembrane region" description="Helical" evidence="1">
    <location>
        <begin position="95"/>
        <end position="114"/>
    </location>
</feature>
<evidence type="ECO:0000313" key="2">
    <source>
        <dbReference type="EMBL" id="MCG2615096.1"/>
    </source>
</evidence>
<comment type="caution">
    <text evidence="2">The sequence shown here is derived from an EMBL/GenBank/DDBJ whole genome shotgun (WGS) entry which is preliminary data.</text>
</comment>
<proteinExistence type="predicted"/>
<reference evidence="2" key="1">
    <citation type="submission" date="2022-01" db="EMBL/GenBank/DDBJ databases">
        <authorList>
            <person name="Jo J.-H."/>
            <person name="Im W.-T."/>
        </authorList>
    </citation>
    <scope>NUCLEOTIDE SEQUENCE</scope>
    <source>
        <strain evidence="2">NA20</strain>
    </source>
</reference>
<dbReference type="Proteomes" id="UP001165367">
    <property type="component" value="Unassembled WGS sequence"/>
</dbReference>